<protein>
    <submittedName>
        <fullName evidence="1">RPE</fullName>
    </submittedName>
</protein>
<dbReference type="AlphaFoldDB" id="A0A0A9GHM3"/>
<reference evidence="1" key="2">
    <citation type="journal article" date="2015" name="Data Brief">
        <title>Shoot transcriptome of the giant reed, Arundo donax.</title>
        <authorList>
            <person name="Barrero R.A."/>
            <person name="Guerrero F.D."/>
            <person name="Moolhuijzen P."/>
            <person name="Goolsby J.A."/>
            <person name="Tidwell J."/>
            <person name="Bellgard S.E."/>
            <person name="Bellgard M.I."/>
        </authorList>
    </citation>
    <scope>NUCLEOTIDE SEQUENCE</scope>
    <source>
        <tissue evidence="1">Shoot tissue taken approximately 20 cm above the soil surface</tissue>
    </source>
</reference>
<organism evidence="1">
    <name type="scientific">Arundo donax</name>
    <name type="common">Giant reed</name>
    <name type="synonym">Donax arundinaceus</name>
    <dbReference type="NCBI Taxonomy" id="35708"/>
    <lineage>
        <taxon>Eukaryota</taxon>
        <taxon>Viridiplantae</taxon>
        <taxon>Streptophyta</taxon>
        <taxon>Embryophyta</taxon>
        <taxon>Tracheophyta</taxon>
        <taxon>Spermatophyta</taxon>
        <taxon>Magnoliopsida</taxon>
        <taxon>Liliopsida</taxon>
        <taxon>Poales</taxon>
        <taxon>Poaceae</taxon>
        <taxon>PACMAD clade</taxon>
        <taxon>Arundinoideae</taxon>
        <taxon>Arundineae</taxon>
        <taxon>Arundo</taxon>
    </lineage>
</organism>
<reference evidence="1" key="1">
    <citation type="submission" date="2014-09" db="EMBL/GenBank/DDBJ databases">
        <authorList>
            <person name="Magalhaes I.L.F."/>
            <person name="Oliveira U."/>
            <person name="Santos F.R."/>
            <person name="Vidigal T.H.D.A."/>
            <person name="Brescovit A.D."/>
            <person name="Santos A.J."/>
        </authorList>
    </citation>
    <scope>NUCLEOTIDE SEQUENCE</scope>
    <source>
        <tissue evidence="1">Shoot tissue taken approximately 20 cm above the soil surface</tissue>
    </source>
</reference>
<evidence type="ECO:0000313" key="1">
    <source>
        <dbReference type="EMBL" id="JAE20158.1"/>
    </source>
</evidence>
<sequence>MMSFFEYLSTRDDAFTRNAFLGEEKARPRRWPREAARREAKLEHSDDDGDAICLPLFSLSACPPTLPALRLLHEPLGNQTPGA</sequence>
<proteinExistence type="predicted"/>
<dbReference type="EMBL" id="GBRH01177738">
    <property type="protein sequence ID" value="JAE20158.1"/>
    <property type="molecule type" value="Transcribed_RNA"/>
</dbReference>
<name>A0A0A9GHM3_ARUDO</name>
<accession>A0A0A9GHM3</accession>